<dbReference type="CDD" id="cd05289">
    <property type="entry name" value="MDR_like_2"/>
    <property type="match status" value="1"/>
</dbReference>
<dbReference type="AlphaFoldDB" id="A0A6B9Z9B5"/>
<evidence type="ECO:0000256" key="1">
    <source>
        <dbReference type="ARBA" id="ARBA00023002"/>
    </source>
</evidence>
<dbReference type="PANTHER" id="PTHR11695:SF294">
    <property type="entry name" value="RETICULON-4-INTERACTING PROTEIN 1, MITOCHONDRIAL"/>
    <property type="match status" value="1"/>
</dbReference>
<dbReference type="SUPFAM" id="SSF51735">
    <property type="entry name" value="NAD(P)-binding Rossmann-fold domains"/>
    <property type="match status" value="1"/>
</dbReference>
<dbReference type="Gene3D" id="3.90.180.10">
    <property type="entry name" value="Medium-chain alcohol dehydrogenases, catalytic domain"/>
    <property type="match status" value="1"/>
</dbReference>
<keyword evidence="1" id="KW-0560">Oxidoreductase</keyword>
<evidence type="ECO:0000259" key="2">
    <source>
        <dbReference type="SMART" id="SM00829"/>
    </source>
</evidence>
<dbReference type="InterPro" id="IPR002364">
    <property type="entry name" value="Quin_OxRdtase/zeta-crystal_CS"/>
</dbReference>
<dbReference type="EMBL" id="CP048113">
    <property type="protein sequence ID" value="QHS58840.1"/>
    <property type="molecule type" value="Genomic_DNA"/>
</dbReference>
<dbReference type="Pfam" id="PF13602">
    <property type="entry name" value="ADH_zinc_N_2"/>
    <property type="match status" value="1"/>
</dbReference>
<protein>
    <submittedName>
        <fullName evidence="3">NADP-dependent oxidoreductase</fullName>
    </submittedName>
</protein>
<dbReference type="InterPro" id="IPR011032">
    <property type="entry name" value="GroES-like_sf"/>
</dbReference>
<feature type="domain" description="Enoyl reductase (ER)" evidence="2">
    <location>
        <begin position="10"/>
        <end position="311"/>
    </location>
</feature>
<dbReference type="GO" id="GO:0016491">
    <property type="term" value="F:oxidoreductase activity"/>
    <property type="evidence" value="ECO:0007669"/>
    <property type="project" value="UniProtKB-KW"/>
</dbReference>
<evidence type="ECO:0000313" key="3">
    <source>
        <dbReference type="EMBL" id="QHS58840.1"/>
    </source>
</evidence>
<sequence>MQAVILKKQGGVENFVLATVPLPEIKRDEVLIKTKAISINPADAIVRENEHVSWIFGDQRPLILGWDISGEIVAIGSDVREYKIGDNVFGVIRHPGIGRTYAEYVAAPAADISLKPDNVTHQEAAAATLAALTALQPMQKVGIKRGDRVLVTAAGGGVGHYAVQLAKYYGAYVIALASGAKKEFVLGLGADKFIDYQSQVFNETLSNVDLVVHAVRNEGHVVRSLDVLRKGGTLISLWSNISEQERNKAAERGVSAFYNAIQSNGADMRLVATLLENGTLRSHVSREFTLYDMAEAHLEIEKGHTQGKIVINI</sequence>
<dbReference type="KEGG" id="chih:GWR21_04240"/>
<dbReference type="GO" id="GO:0008270">
    <property type="term" value="F:zinc ion binding"/>
    <property type="evidence" value="ECO:0007669"/>
    <property type="project" value="InterPro"/>
</dbReference>
<dbReference type="Gene3D" id="3.40.50.720">
    <property type="entry name" value="NAD(P)-binding Rossmann-like Domain"/>
    <property type="match status" value="1"/>
</dbReference>
<dbReference type="SUPFAM" id="SSF50129">
    <property type="entry name" value="GroES-like"/>
    <property type="match status" value="1"/>
</dbReference>
<dbReference type="Pfam" id="PF08240">
    <property type="entry name" value="ADH_N"/>
    <property type="match status" value="1"/>
</dbReference>
<keyword evidence="4" id="KW-1185">Reference proteome</keyword>
<dbReference type="InterPro" id="IPR050700">
    <property type="entry name" value="YIM1/Zinc_Alcohol_DH_Fams"/>
</dbReference>
<accession>A0A6B9Z9B5</accession>
<dbReference type="PANTHER" id="PTHR11695">
    <property type="entry name" value="ALCOHOL DEHYDROGENASE RELATED"/>
    <property type="match status" value="1"/>
</dbReference>
<proteinExistence type="predicted"/>
<dbReference type="RefSeq" id="WP_162330543.1">
    <property type="nucleotide sequence ID" value="NZ_CP048113.1"/>
</dbReference>
<dbReference type="InterPro" id="IPR013154">
    <property type="entry name" value="ADH-like_N"/>
</dbReference>
<dbReference type="Proteomes" id="UP000476411">
    <property type="component" value="Chromosome"/>
</dbReference>
<evidence type="ECO:0000313" key="4">
    <source>
        <dbReference type="Proteomes" id="UP000476411"/>
    </source>
</evidence>
<dbReference type="SMART" id="SM00829">
    <property type="entry name" value="PKS_ER"/>
    <property type="match status" value="1"/>
</dbReference>
<dbReference type="InterPro" id="IPR036291">
    <property type="entry name" value="NAD(P)-bd_dom_sf"/>
</dbReference>
<gene>
    <name evidence="3" type="ORF">GWR21_04240</name>
</gene>
<organism evidence="3 4">
    <name type="scientific">Chitinophaga agri</name>
    <dbReference type="NCBI Taxonomy" id="2703787"/>
    <lineage>
        <taxon>Bacteria</taxon>
        <taxon>Pseudomonadati</taxon>
        <taxon>Bacteroidota</taxon>
        <taxon>Chitinophagia</taxon>
        <taxon>Chitinophagales</taxon>
        <taxon>Chitinophagaceae</taxon>
        <taxon>Chitinophaga</taxon>
    </lineage>
</organism>
<name>A0A6B9Z9B5_9BACT</name>
<dbReference type="PROSITE" id="PS01162">
    <property type="entry name" value="QOR_ZETA_CRYSTAL"/>
    <property type="match status" value="1"/>
</dbReference>
<dbReference type="InterPro" id="IPR020843">
    <property type="entry name" value="ER"/>
</dbReference>
<reference evidence="3 4" key="1">
    <citation type="submission" date="2020-01" db="EMBL/GenBank/DDBJ databases">
        <title>Complete genome sequence of Chitinophaga sp. H33E-04 isolated from quinoa roots.</title>
        <authorList>
            <person name="Weon H.-Y."/>
            <person name="Lee S.A."/>
        </authorList>
    </citation>
    <scope>NUCLEOTIDE SEQUENCE [LARGE SCALE GENOMIC DNA]</scope>
    <source>
        <strain evidence="3 4">H33E-04</strain>
    </source>
</reference>